<evidence type="ECO:0000256" key="4">
    <source>
        <dbReference type="PROSITE-ProRule" id="PRU00169"/>
    </source>
</evidence>
<evidence type="ECO:0000259" key="5">
    <source>
        <dbReference type="PROSITE" id="PS50109"/>
    </source>
</evidence>
<dbReference type="InterPro" id="IPR005467">
    <property type="entry name" value="His_kinase_dom"/>
</dbReference>
<dbReference type="InterPro" id="IPR001789">
    <property type="entry name" value="Sig_transdc_resp-reg_receiver"/>
</dbReference>
<evidence type="ECO:0000259" key="7">
    <source>
        <dbReference type="PROSITE" id="PS50113"/>
    </source>
</evidence>
<dbReference type="InterPro" id="IPR036097">
    <property type="entry name" value="HisK_dim/P_sf"/>
</dbReference>
<dbReference type="PROSITE" id="PS50109">
    <property type="entry name" value="HIS_KIN"/>
    <property type="match status" value="1"/>
</dbReference>
<accession>A0ABM8Y0U7</accession>
<dbReference type="PANTHER" id="PTHR43547">
    <property type="entry name" value="TWO-COMPONENT HISTIDINE KINASE"/>
    <property type="match status" value="1"/>
</dbReference>
<dbReference type="InterPro" id="IPR013655">
    <property type="entry name" value="PAS_fold_3"/>
</dbReference>
<keyword evidence="8" id="KW-0808">Transferase</keyword>
<dbReference type="CDD" id="cd00130">
    <property type="entry name" value="PAS"/>
    <property type="match status" value="1"/>
</dbReference>
<keyword evidence="8" id="KW-0418">Kinase</keyword>
<evidence type="ECO:0000259" key="6">
    <source>
        <dbReference type="PROSITE" id="PS50110"/>
    </source>
</evidence>
<feature type="domain" description="PAC" evidence="7">
    <location>
        <begin position="196"/>
        <end position="248"/>
    </location>
</feature>
<dbReference type="InterPro" id="IPR003594">
    <property type="entry name" value="HATPase_dom"/>
</dbReference>
<dbReference type="SMART" id="SM00448">
    <property type="entry name" value="REC"/>
    <property type="match status" value="1"/>
</dbReference>
<organism evidence="8 9">
    <name type="scientific">Cupriavidus pampae</name>
    <dbReference type="NCBI Taxonomy" id="659251"/>
    <lineage>
        <taxon>Bacteria</taxon>
        <taxon>Pseudomonadati</taxon>
        <taxon>Pseudomonadota</taxon>
        <taxon>Betaproteobacteria</taxon>
        <taxon>Burkholderiales</taxon>
        <taxon>Burkholderiaceae</taxon>
        <taxon>Cupriavidus</taxon>
    </lineage>
</organism>
<feature type="domain" description="Response regulatory" evidence="6">
    <location>
        <begin position="494"/>
        <end position="610"/>
    </location>
</feature>
<dbReference type="PRINTS" id="PR00344">
    <property type="entry name" value="BCTRLSENSOR"/>
</dbReference>
<dbReference type="InterPro" id="IPR004358">
    <property type="entry name" value="Sig_transdc_His_kin-like_C"/>
</dbReference>
<dbReference type="SMART" id="SM00387">
    <property type="entry name" value="HATPase_c"/>
    <property type="match status" value="1"/>
</dbReference>
<dbReference type="PANTHER" id="PTHR43547:SF2">
    <property type="entry name" value="HYBRID SIGNAL TRANSDUCTION HISTIDINE KINASE C"/>
    <property type="match status" value="1"/>
</dbReference>
<feature type="domain" description="Histidine kinase" evidence="5">
    <location>
        <begin position="259"/>
        <end position="475"/>
    </location>
</feature>
<evidence type="ECO:0000256" key="2">
    <source>
        <dbReference type="ARBA" id="ARBA00012438"/>
    </source>
</evidence>
<dbReference type="Pfam" id="PF13426">
    <property type="entry name" value="PAS_9"/>
    <property type="match status" value="1"/>
</dbReference>
<dbReference type="InterPro" id="IPR001610">
    <property type="entry name" value="PAC"/>
</dbReference>
<dbReference type="NCBIfam" id="TIGR00229">
    <property type="entry name" value="sensory_box"/>
    <property type="match status" value="1"/>
</dbReference>
<dbReference type="InterPro" id="IPR000700">
    <property type="entry name" value="PAS-assoc_C"/>
</dbReference>
<feature type="modified residue" description="4-aspartylphosphate" evidence="4">
    <location>
        <position position="543"/>
    </location>
</feature>
<dbReference type="SMART" id="SM00388">
    <property type="entry name" value="HisKA"/>
    <property type="match status" value="1"/>
</dbReference>
<dbReference type="SUPFAM" id="SSF55785">
    <property type="entry name" value="PYP-like sensor domain (PAS domain)"/>
    <property type="match status" value="2"/>
</dbReference>
<dbReference type="InterPro" id="IPR036890">
    <property type="entry name" value="HATPase_C_sf"/>
</dbReference>
<dbReference type="InterPro" id="IPR035965">
    <property type="entry name" value="PAS-like_dom_sf"/>
</dbReference>
<dbReference type="Gene3D" id="3.30.450.20">
    <property type="entry name" value="PAS domain"/>
    <property type="match status" value="2"/>
</dbReference>
<dbReference type="SMART" id="SM00086">
    <property type="entry name" value="PAC"/>
    <property type="match status" value="1"/>
</dbReference>
<evidence type="ECO:0000256" key="1">
    <source>
        <dbReference type="ARBA" id="ARBA00000085"/>
    </source>
</evidence>
<protein>
    <recommendedName>
        <fullName evidence="2">histidine kinase</fullName>
        <ecNumber evidence="2">2.7.13.3</ecNumber>
    </recommendedName>
</protein>
<proteinExistence type="predicted"/>
<sequence length="620" mass="67135">MVALMENSKVPMWLGWGPSLCMIYNAAYIELLGNKHPDAMGQPIREVWSEIWPDISELIATTMSGEGICADDMPLLVKRKDVEEQAYFSFSYSPVRDEGDHIQGMVCTVWETTKKVNYRRELQDSQARFLALTKASANVIYRASADWSELIVVEGQGLLANVGAPNRSWLDGYVPLEDRARVWQAIQRAVADKSTYEQEHRFVRVDGSVGWTMSRAVPMLDAAGEVVEWFGTATDVTSRHEAETALAEAQKGKDRFLAMLAHELRNPLAPIRNGLQVLNSRLDSSQPGGVLATLNKQVDHLVRLVDDLMDVARINTGVLQVKPSRIELGSAIQSAIALSSPAIESGKHALVVQLPSDPLFVRGDEVRLAQAFSNLLNNAARYTPTPGRIEVSVLSEIGHAVVHVADNGIGIELEDQARLFALFDRLHPRVASGQGLGVGLALTKLVLDAHGATIAVRSGGTGKGSCFTVSIPLSTEVTVDVAGRTEPAPIQGLRVLVVDDNRDAADSLGLLVDLIGCRSTVFNSGFAALEALDAVAPQVALLDVGMPEMDGCALARAIRSIDRHRDVVLIAVTGWGQPQDRARTTAAGFDHHLVKPISIEQLQPILAGIDKLGATKSQQE</sequence>
<dbReference type="Pfam" id="PF02518">
    <property type="entry name" value="HATPase_c"/>
    <property type="match status" value="1"/>
</dbReference>
<dbReference type="CDD" id="cd00082">
    <property type="entry name" value="HisKA"/>
    <property type="match status" value="1"/>
</dbReference>
<dbReference type="Gene3D" id="3.30.565.10">
    <property type="entry name" value="Histidine kinase-like ATPase, C-terminal domain"/>
    <property type="match status" value="1"/>
</dbReference>
<dbReference type="PROSITE" id="PS50113">
    <property type="entry name" value="PAC"/>
    <property type="match status" value="1"/>
</dbReference>
<dbReference type="Pfam" id="PF08447">
    <property type="entry name" value="PAS_3"/>
    <property type="match status" value="1"/>
</dbReference>
<evidence type="ECO:0000313" key="9">
    <source>
        <dbReference type="Proteomes" id="UP000706525"/>
    </source>
</evidence>
<dbReference type="SUPFAM" id="SSF52172">
    <property type="entry name" value="CheY-like"/>
    <property type="match status" value="1"/>
</dbReference>
<name>A0ABM8Y0U7_9BURK</name>
<dbReference type="Gene3D" id="3.40.50.2300">
    <property type="match status" value="1"/>
</dbReference>
<dbReference type="CDD" id="cd17580">
    <property type="entry name" value="REC_2_DhkD-like"/>
    <property type="match status" value="1"/>
</dbReference>
<dbReference type="InterPro" id="IPR011006">
    <property type="entry name" value="CheY-like_superfamily"/>
</dbReference>
<comment type="catalytic activity">
    <reaction evidence="1">
        <text>ATP + protein L-histidine = ADP + protein N-phospho-L-histidine.</text>
        <dbReference type="EC" id="2.7.13.3"/>
    </reaction>
</comment>
<keyword evidence="3 4" id="KW-0597">Phosphoprotein</keyword>
<dbReference type="SUPFAM" id="SSF47384">
    <property type="entry name" value="Homodimeric domain of signal transducing histidine kinase"/>
    <property type="match status" value="1"/>
</dbReference>
<dbReference type="EMBL" id="CAJZAG010000018">
    <property type="protein sequence ID" value="CAG9186355.1"/>
    <property type="molecule type" value="Genomic_DNA"/>
</dbReference>
<dbReference type="EC" id="2.7.13.3" evidence="2"/>
<reference evidence="8 9" key="1">
    <citation type="submission" date="2021-08" db="EMBL/GenBank/DDBJ databases">
        <authorList>
            <person name="Peeters C."/>
        </authorList>
    </citation>
    <scope>NUCLEOTIDE SEQUENCE [LARGE SCALE GENOMIC DNA]</scope>
    <source>
        <strain evidence="8 9">LMG 32289</strain>
    </source>
</reference>
<dbReference type="InterPro" id="IPR000014">
    <property type="entry name" value="PAS"/>
</dbReference>
<evidence type="ECO:0000256" key="3">
    <source>
        <dbReference type="ARBA" id="ARBA00022553"/>
    </source>
</evidence>
<dbReference type="Pfam" id="PF00072">
    <property type="entry name" value="Response_reg"/>
    <property type="match status" value="1"/>
</dbReference>
<dbReference type="Pfam" id="PF00512">
    <property type="entry name" value="HisKA"/>
    <property type="match status" value="1"/>
</dbReference>
<dbReference type="PROSITE" id="PS50110">
    <property type="entry name" value="RESPONSE_REGULATORY"/>
    <property type="match status" value="1"/>
</dbReference>
<dbReference type="GO" id="GO:0004673">
    <property type="term" value="F:protein histidine kinase activity"/>
    <property type="evidence" value="ECO:0007669"/>
    <property type="project" value="UniProtKB-EC"/>
</dbReference>
<dbReference type="Proteomes" id="UP000706525">
    <property type="component" value="Unassembled WGS sequence"/>
</dbReference>
<comment type="caution">
    <text evidence="8">The sequence shown here is derived from an EMBL/GenBank/DDBJ whole genome shotgun (WGS) entry which is preliminary data.</text>
</comment>
<dbReference type="SUPFAM" id="SSF55874">
    <property type="entry name" value="ATPase domain of HSP90 chaperone/DNA topoisomerase II/histidine kinase"/>
    <property type="match status" value="1"/>
</dbReference>
<evidence type="ECO:0000313" key="8">
    <source>
        <dbReference type="EMBL" id="CAG9186355.1"/>
    </source>
</evidence>
<gene>
    <name evidence="8" type="primary">rcsC_21</name>
    <name evidence="8" type="ORF">LMG32289_06383</name>
</gene>
<keyword evidence="9" id="KW-1185">Reference proteome</keyword>
<dbReference type="InterPro" id="IPR003661">
    <property type="entry name" value="HisK_dim/P_dom"/>
</dbReference>
<dbReference type="Gene3D" id="1.10.287.130">
    <property type="match status" value="1"/>
</dbReference>